<dbReference type="InterPro" id="IPR024033">
    <property type="entry name" value="OXTCase_su_AllG_h-dom"/>
</dbReference>
<dbReference type="Gene3D" id="3.90.1710.10">
    <property type="entry name" value="Enterococcus faecalis V583 domain"/>
    <property type="match status" value="1"/>
</dbReference>
<accession>A0A7T2S9V3</accession>
<dbReference type="EMBL" id="CP065668">
    <property type="protein sequence ID" value="QPS11348.1"/>
    <property type="molecule type" value="Genomic_DNA"/>
</dbReference>
<dbReference type="InterPro" id="IPR009499">
    <property type="entry name" value="AllG-like"/>
</dbReference>
<gene>
    <name evidence="1" type="ORF">I6G66_15675</name>
</gene>
<evidence type="ECO:0000313" key="1">
    <source>
        <dbReference type="EMBL" id="QPS11348.1"/>
    </source>
</evidence>
<dbReference type="Gene3D" id="3.90.1700.10">
    <property type="entry name" value="v583 domain like"/>
    <property type="match status" value="1"/>
</dbReference>
<organism evidence="1 2">
    <name type="scientific">Delftia acidovorans</name>
    <name type="common">Pseudomonas acidovorans</name>
    <name type="synonym">Comamonas acidovorans</name>
    <dbReference type="NCBI Taxonomy" id="80866"/>
    <lineage>
        <taxon>Bacteria</taxon>
        <taxon>Pseudomonadati</taxon>
        <taxon>Pseudomonadota</taxon>
        <taxon>Betaproteobacteria</taxon>
        <taxon>Burkholderiales</taxon>
        <taxon>Comamonadaceae</taxon>
        <taxon>Delftia</taxon>
    </lineage>
</organism>
<dbReference type="Pfam" id="PF06545">
    <property type="entry name" value="AllG"/>
    <property type="match status" value="1"/>
</dbReference>
<protein>
    <submittedName>
        <fullName evidence="1">DUF1116 domain-containing protein</fullName>
    </submittedName>
</protein>
<name>A0A7T2S9V3_DELAC</name>
<dbReference type="RefSeq" id="WP_183018337.1">
    <property type="nucleotide sequence ID" value="NZ_CP065668.1"/>
</dbReference>
<proteinExistence type="predicted"/>
<dbReference type="Gene3D" id="1.10.10.660">
    <property type="entry name" value="conserved protein of unknown function from Enterococcus faecalis V583"/>
    <property type="match status" value="1"/>
</dbReference>
<reference evidence="1 2" key="1">
    <citation type="submission" date="2020-12" db="EMBL/GenBank/DDBJ databases">
        <title>FDA dAtabase for Regulatory Grade micrObial Sequences (FDA-ARGOS): Supporting development and validation of Infectious Disease Dx tests.</title>
        <authorList>
            <person name="Sproer C."/>
            <person name="Gronow S."/>
            <person name="Severitt S."/>
            <person name="Schroder I."/>
            <person name="Tallon L."/>
            <person name="Sadzewicz L."/>
            <person name="Zhao X."/>
            <person name="Boylan J."/>
            <person name="Ott S."/>
            <person name="Bowen H."/>
            <person name="Vavikolanu K."/>
            <person name="Mehta A."/>
            <person name="Aluvathingal J."/>
            <person name="Nadendla S."/>
            <person name="Lowell S."/>
            <person name="Myers T."/>
            <person name="Yan Y."/>
            <person name="Sichtig H."/>
        </authorList>
    </citation>
    <scope>NUCLEOTIDE SEQUENCE [LARGE SCALE GENOMIC DNA]</scope>
    <source>
        <strain evidence="1 2">FDAARGOS_909</strain>
    </source>
</reference>
<dbReference type="Proteomes" id="UP000594778">
    <property type="component" value="Chromosome"/>
</dbReference>
<sequence length="357" mass="37251">MSKTACLTRVVQFGEAKPDLPRDTLFHAGPPYGGMPPQAVRNAALQAAVIGGLAPDAGCAAHLLDQGALRLVPAQDFGLAVPLAQVLAPAMWCFEVSDGVHAAYSPVAEGPPPALRFGSDDPLCVGRARDWCSRFAAACNPLLARRPVDPYALMCGALGEGDDCHARTLAGNERLLAALRDLPEALVAQVRANPGFVLGVWMAWAAWKVRTDGGELAAIGGNGLQFGIRLRGESHWHTVDALPPVGVYFPSDTAPQPLGAIGDSALVDACGFGGQALRHAPSLLDEWAAVLPAGATDRPQAILHPHTGVIDPARIVASGMPPIINLAILSRSGAGMPIGRGHYCPPAALFQRAKERT</sequence>
<evidence type="ECO:0000313" key="2">
    <source>
        <dbReference type="Proteomes" id="UP000594778"/>
    </source>
</evidence>
<dbReference type="AlphaFoldDB" id="A0A7T2S9V3"/>